<dbReference type="PANTHER" id="PTHR44757:SF2">
    <property type="entry name" value="BIOFILM ARCHITECTURE MAINTENANCE PROTEIN MBAA"/>
    <property type="match status" value="1"/>
</dbReference>
<dbReference type="SUPFAM" id="SSF111352">
    <property type="entry name" value="Ammonium transporter"/>
    <property type="match status" value="1"/>
</dbReference>
<accession>A0A7M3MKM3</accession>
<dbReference type="FunFam" id="3.20.20.450:FF:000001">
    <property type="entry name" value="Cyclic di-GMP phosphodiesterase yahA"/>
    <property type="match status" value="1"/>
</dbReference>
<dbReference type="PROSITE" id="PS50885">
    <property type="entry name" value="HAMP"/>
    <property type="match status" value="1"/>
</dbReference>
<dbReference type="InterPro" id="IPR035919">
    <property type="entry name" value="EAL_sf"/>
</dbReference>
<dbReference type="Pfam" id="PF13426">
    <property type="entry name" value="PAS_9"/>
    <property type="match status" value="2"/>
</dbReference>
<dbReference type="PANTHER" id="PTHR44757">
    <property type="entry name" value="DIGUANYLATE CYCLASE DGCP"/>
    <property type="match status" value="1"/>
</dbReference>
<feature type="transmembrane region" description="Helical" evidence="9">
    <location>
        <begin position="317"/>
        <end position="335"/>
    </location>
</feature>
<dbReference type="InterPro" id="IPR001633">
    <property type="entry name" value="EAL_dom"/>
</dbReference>
<dbReference type="InterPro" id="IPR029020">
    <property type="entry name" value="Ammonium/urea_transptr"/>
</dbReference>
<dbReference type="InterPro" id="IPR018047">
    <property type="entry name" value="Ammonium_transpt_CS"/>
</dbReference>
<dbReference type="PROSITE" id="PS50883">
    <property type="entry name" value="EAL"/>
    <property type="match status" value="1"/>
</dbReference>
<protein>
    <submittedName>
        <fullName evidence="15">Diguanylate cyclase</fullName>
    </submittedName>
</protein>
<dbReference type="InterPro" id="IPR043128">
    <property type="entry name" value="Rev_trsase/Diguanyl_cyclase"/>
</dbReference>
<dbReference type="CDD" id="cd00130">
    <property type="entry name" value="PAS"/>
    <property type="match status" value="4"/>
</dbReference>
<evidence type="ECO:0000256" key="6">
    <source>
        <dbReference type="ARBA" id="ARBA00023136"/>
    </source>
</evidence>
<dbReference type="NCBIfam" id="TIGR00836">
    <property type="entry name" value="amt"/>
    <property type="match status" value="1"/>
</dbReference>
<dbReference type="InterPro" id="IPR000160">
    <property type="entry name" value="GGDEF_dom"/>
</dbReference>
<dbReference type="EMBL" id="QMIE01000001">
    <property type="protein sequence ID" value="TVM19971.1"/>
    <property type="molecule type" value="Genomic_DNA"/>
</dbReference>
<feature type="domain" description="HAMP" evidence="13">
    <location>
        <begin position="412"/>
        <end position="450"/>
    </location>
</feature>
<name>A0A7M3MKM3_9BACT</name>
<sequence>MEQQLLDSFWILLAAALVFLMQPGFMCLESGLTRSKNSINVAIKNLADFAFSVLSFWILGYGLMFGASAAGWIGRDGFIHALGADSLASSFFFFQAMFCGTATTIFSGAVAERMRFSSYLITAGVLSTLIYPVFGHWAWNGLGTGELTGWLGAMGFVDFAGSTVVHSVGGWLALAALVVIGPRQGKFPKDGPPRDFTGSNLPLSVLGTLLLWFGWFGFNGGSTLALSAEVPGIIARTTLAGGAGAVSCLMTGWLLSRLPRVTYLINGSLGGLVAITANCHSVDAVDAVIIGAVAGWVCLASEWLLNRLRIDDAVSAVPVHLFCGIWGTLAVALFGDPELIGTGLAFMPQLFVQMLGIFAAFVAAFCFPLALLRVINRFHPLRVTPEQEDVGLNVSEHGARTELADLFQAMDEQVRSRDLALRVPVEPFTEVGHIAARYNQVMDALQEAVSRTEAVIRTAADAIISFGSDTLAIFSANPAAESMFGYSQPAFAGMPVTRLLGMDEPLAGNGKPPPILGSLLEGRRLELTAHRADGAAFPVEVVVTRTHAGNETFFVGSFRDISERRAAQQELAAAERNYRSIFENAVEGIFQSSEEGTYLRVNPALARIYGFDTPEEMVRRLRDIREQLYVEPDRRDQFLEIMRRDGVVASFESQIRRKDGRVIWISENARAVRDQEGRIAYFEGTVQDITARREAEEALRTSEIQYRSFFENSGTATLIIEDDTIIVYMNAEMEKLSGYSRREVEGRMPFTMLVQANDCDRMIEYHRGRRLVPDSAPRNYECEIVTKTGEVKTVFATVSMVPESSRSLACLTDVSDLKRAEADLGVQRAYFRQLFESSPLAIVLIDRHGKIVDLNRSFENLFGYCLDEVRNEYNRRIVVPESHMDEAEALSKEVFSGTAIHKESCRRHRNGRLIPVSILAYPVRIDGEIAGVYYLYEDISERKAFEQQLSHQAFHDPLTQLPNRALFLERLDSALKRSIRRKERNFAVLLIDMDRFKWVNDSLGHLAGDELLIGISRRLESCVRNVDTVARLGGDEFAILLEDFANHREVIQIAKRIKSVMQASFTLEGNEVVSSASIGIVLKTRDYASPDELLRDADIAMYRAKESGKNRFKIFSARMHKEAVRILRMENDLRRALQRDELTLHYQPLVDMNTGMVANFEALVRWNHPEQGLVMPGSFIHLAEETGLIIPLGHWVLEHSVRQLRRWDAAIPGAGDVGLSVNLSGKHLQQPDLVHFVARTLEQAEIEPHRLRLEITESALVQDTATSLERLLQLKALGVQLVIDDFGTGYSSLSYLQRFPVDVLKIDRSFVMSSHKEENAEIIRSIVTLAQSLGLCVVAEGVEEQAQFDRLKALACDYAQGYMFSRPLDADGARKLIGANFIINDSKDT</sequence>
<dbReference type="InterPro" id="IPR052155">
    <property type="entry name" value="Biofilm_reg_signaling"/>
</dbReference>
<comment type="subcellular location">
    <subcellularLocation>
        <location evidence="1">Membrane</location>
        <topology evidence="1">Multi-pass membrane protein</topology>
    </subcellularLocation>
</comment>
<dbReference type="InterPro" id="IPR000700">
    <property type="entry name" value="PAS-assoc_C"/>
</dbReference>
<dbReference type="CDD" id="cd01948">
    <property type="entry name" value="EAL"/>
    <property type="match status" value="1"/>
</dbReference>
<dbReference type="GO" id="GO:0007165">
    <property type="term" value="P:signal transduction"/>
    <property type="evidence" value="ECO:0007669"/>
    <property type="project" value="InterPro"/>
</dbReference>
<dbReference type="InterPro" id="IPR035965">
    <property type="entry name" value="PAS-like_dom_sf"/>
</dbReference>
<dbReference type="InterPro" id="IPR024041">
    <property type="entry name" value="NH4_transpt_AmtB-like_dom"/>
</dbReference>
<evidence type="ECO:0000256" key="1">
    <source>
        <dbReference type="ARBA" id="ARBA00004141"/>
    </source>
</evidence>
<feature type="domain" description="PAC" evidence="11">
    <location>
        <begin position="523"/>
        <end position="573"/>
    </location>
</feature>
<feature type="transmembrane region" description="Helical" evidence="9">
    <location>
        <begin position="261"/>
        <end position="278"/>
    </location>
</feature>
<feature type="transmembrane region" description="Helical" evidence="9">
    <location>
        <begin position="201"/>
        <end position="218"/>
    </location>
</feature>
<gene>
    <name evidence="15" type="ORF">DPQ33_01730</name>
</gene>
<dbReference type="Pfam" id="PF00909">
    <property type="entry name" value="Ammonium_transp"/>
    <property type="match status" value="1"/>
</dbReference>
<feature type="transmembrane region" description="Helical" evidence="9">
    <location>
        <begin position="6"/>
        <end position="28"/>
    </location>
</feature>
<proteinExistence type="inferred from homology"/>
<dbReference type="Gene3D" id="3.30.450.20">
    <property type="entry name" value="PAS domain"/>
    <property type="match status" value="4"/>
</dbReference>
<keyword evidence="4 9" id="KW-0812">Transmembrane</keyword>
<dbReference type="Pfam" id="PF00563">
    <property type="entry name" value="EAL"/>
    <property type="match status" value="1"/>
</dbReference>
<dbReference type="PROSITE" id="PS50887">
    <property type="entry name" value="GGDEF"/>
    <property type="match status" value="1"/>
</dbReference>
<dbReference type="GO" id="GO:0071111">
    <property type="term" value="F:cyclic-guanylate-specific phosphodiesterase activity"/>
    <property type="evidence" value="ECO:0007669"/>
    <property type="project" value="UniProtKB-EC"/>
</dbReference>
<feature type="domain" description="PAS" evidence="10">
    <location>
        <begin position="827"/>
        <end position="897"/>
    </location>
</feature>
<feature type="transmembrane region" description="Helical" evidence="9">
    <location>
        <begin position="118"/>
        <end position="139"/>
    </location>
</feature>
<keyword evidence="6 9" id="KW-0472">Membrane</keyword>
<keyword evidence="5 9" id="KW-1133">Transmembrane helix</keyword>
<evidence type="ECO:0000313" key="16">
    <source>
        <dbReference type="Proteomes" id="UP000448292"/>
    </source>
</evidence>
<dbReference type="NCBIfam" id="TIGR00254">
    <property type="entry name" value="GGDEF"/>
    <property type="match status" value="1"/>
</dbReference>
<evidence type="ECO:0000256" key="5">
    <source>
        <dbReference type="ARBA" id="ARBA00022989"/>
    </source>
</evidence>
<dbReference type="OrthoDB" id="7673416at2"/>
<dbReference type="PROSITE" id="PS50112">
    <property type="entry name" value="PAS"/>
    <property type="match status" value="3"/>
</dbReference>
<evidence type="ECO:0000259" key="14">
    <source>
        <dbReference type="PROSITE" id="PS50887"/>
    </source>
</evidence>
<dbReference type="InterPro" id="IPR001610">
    <property type="entry name" value="PAC"/>
</dbReference>
<feature type="transmembrane region" description="Helical" evidence="9">
    <location>
        <begin position="159"/>
        <end position="180"/>
    </location>
</feature>
<evidence type="ECO:0000256" key="3">
    <source>
        <dbReference type="ARBA" id="ARBA00022448"/>
    </source>
</evidence>
<evidence type="ECO:0000259" key="13">
    <source>
        <dbReference type="PROSITE" id="PS50885"/>
    </source>
</evidence>
<dbReference type="SMART" id="SM00086">
    <property type="entry name" value="PAC"/>
    <property type="match status" value="4"/>
</dbReference>
<evidence type="ECO:0000256" key="4">
    <source>
        <dbReference type="ARBA" id="ARBA00022692"/>
    </source>
</evidence>
<evidence type="ECO:0000256" key="8">
    <source>
        <dbReference type="ARBA" id="ARBA00051114"/>
    </source>
</evidence>
<dbReference type="InterPro" id="IPR001905">
    <property type="entry name" value="Ammonium_transpt"/>
</dbReference>
<dbReference type="SUPFAM" id="SSF141868">
    <property type="entry name" value="EAL domain-like"/>
    <property type="match status" value="1"/>
</dbReference>
<evidence type="ECO:0000259" key="11">
    <source>
        <dbReference type="PROSITE" id="PS50113"/>
    </source>
</evidence>
<dbReference type="GO" id="GO:0006355">
    <property type="term" value="P:regulation of DNA-templated transcription"/>
    <property type="evidence" value="ECO:0007669"/>
    <property type="project" value="InterPro"/>
</dbReference>
<dbReference type="Pfam" id="PF00989">
    <property type="entry name" value="PAS"/>
    <property type="match status" value="1"/>
</dbReference>
<dbReference type="InterPro" id="IPR000014">
    <property type="entry name" value="PAS"/>
</dbReference>
<evidence type="ECO:0000256" key="2">
    <source>
        <dbReference type="ARBA" id="ARBA00005887"/>
    </source>
</evidence>
<dbReference type="SUPFAM" id="SSF55073">
    <property type="entry name" value="Nucleotide cyclase"/>
    <property type="match status" value="1"/>
</dbReference>
<keyword evidence="16" id="KW-1185">Reference proteome</keyword>
<dbReference type="CDD" id="cd01949">
    <property type="entry name" value="GGDEF"/>
    <property type="match status" value="1"/>
</dbReference>
<feature type="transmembrane region" description="Helical" evidence="9">
    <location>
        <begin position="92"/>
        <end position="111"/>
    </location>
</feature>
<organism evidence="15 16">
    <name type="scientific">Oceanidesulfovibrio indonesiensis</name>
    <dbReference type="NCBI Taxonomy" id="54767"/>
    <lineage>
        <taxon>Bacteria</taxon>
        <taxon>Pseudomonadati</taxon>
        <taxon>Thermodesulfobacteriota</taxon>
        <taxon>Desulfovibrionia</taxon>
        <taxon>Desulfovibrionales</taxon>
        <taxon>Desulfovibrionaceae</taxon>
        <taxon>Oceanidesulfovibrio</taxon>
    </lineage>
</organism>
<dbReference type="Gene3D" id="3.30.70.270">
    <property type="match status" value="1"/>
</dbReference>
<dbReference type="GO" id="GO:0071732">
    <property type="term" value="P:cellular response to nitric oxide"/>
    <property type="evidence" value="ECO:0007669"/>
    <property type="project" value="UniProtKB-ARBA"/>
</dbReference>
<dbReference type="InterPro" id="IPR003660">
    <property type="entry name" value="HAMP_dom"/>
</dbReference>
<feature type="domain" description="PAC" evidence="11">
    <location>
        <begin position="649"/>
        <end position="701"/>
    </location>
</feature>
<comment type="catalytic activity">
    <reaction evidence="8">
        <text>3',3'-c-di-GMP + H2O = 5'-phosphoguanylyl(3'-&gt;5')guanosine + H(+)</text>
        <dbReference type="Rhea" id="RHEA:24902"/>
        <dbReference type="ChEBI" id="CHEBI:15377"/>
        <dbReference type="ChEBI" id="CHEBI:15378"/>
        <dbReference type="ChEBI" id="CHEBI:58754"/>
        <dbReference type="ChEBI" id="CHEBI:58805"/>
        <dbReference type="EC" id="3.1.4.52"/>
    </reaction>
    <physiologicalReaction direction="left-to-right" evidence="8">
        <dbReference type="Rhea" id="RHEA:24903"/>
    </physiologicalReaction>
</comment>
<dbReference type="Pfam" id="PF00990">
    <property type="entry name" value="GGDEF"/>
    <property type="match status" value="1"/>
</dbReference>
<feature type="domain" description="PAS" evidence="10">
    <location>
        <begin position="574"/>
        <end position="644"/>
    </location>
</feature>
<dbReference type="CDD" id="cd06174">
    <property type="entry name" value="MFS"/>
    <property type="match status" value="1"/>
</dbReference>
<feature type="domain" description="GGDEF" evidence="14">
    <location>
        <begin position="984"/>
        <end position="1117"/>
    </location>
</feature>
<dbReference type="InterPro" id="IPR013656">
    <property type="entry name" value="PAS_4"/>
</dbReference>
<dbReference type="InterPro" id="IPR029787">
    <property type="entry name" value="Nucleotide_cyclase"/>
</dbReference>
<keyword evidence="3" id="KW-0813">Transport</keyword>
<dbReference type="NCBIfam" id="TIGR00229">
    <property type="entry name" value="sensory_box"/>
    <property type="match status" value="4"/>
</dbReference>
<evidence type="ECO:0000256" key="9">
    <source>
        <dbReference type="SAM" id="Phobius"/>
    </source>
</evidence>
<evidence type="ECO:0000313" key="15">
    <source>
        <dbReference type="EMBL" id="TVM19971.1"/>
    </source>
</evidence>
<dbReference type="PROSITE" id="PS01219">
    <property type="entry name" value="AMMONIUM_TRANSP"/>
    <property type="match status" value="1"/>
</dbReference>
<feature type="domain" description="EAL" evidence="12">
    <location>
        <begin position="1126"/>
        <end position="1381"/>
    </location>
</feature>
<reference evidence="15 16" key="1">
    <citation type="submission" date="2018-06" db="EMBL/GenBank/DDBJ databases">
        <title>Complete genome of Desulfovibrio indonesiensis P37SLT.</title>
        <authorList>
            <person name="Crispim J.S."/>
            <person name="Vidigal P.M.P."/>
            <person name="Silva L.C.F."/>
            <person name="Laguardia C.N."/>
            <person name="Araujo L.C."/>
            <person name="Dias R.S."/>
            <person name="Sousa M.P."/>
            <person name="Paula S.O."/>
            <person name="Silva C."/>
        </authorList>
    </citation>
    <scope>NUCLEOTIDE SEQUENCE [LARGE SCALE GENOMIC DNA]</scope>
    <source>
        <strain evidence="15 16">P37SLT</strain>
    </source>
</reference>
<dbReference type="InterPro" id="IPR013767">
    <property type="entry name" value="PAS_fold"/>
</dbReference>
<dbReference type="FunFam" id="3.30.70.270:FF:000001">
    <property type="entry name" value="Diguanylate cyclase domain protein"/>
    <property type="match status" value="1"/>
</dbReference>
<dbReference type="SMART" id="SM00267">
    <property type="entry name" value="GGDEF"/>
    <property type="match status" value="1"/>
</dbReference>
<dbReference type="GO" id="GO:0008519">
    <property type="term" value="F:ammonium channel activity"/>
    <property type="evidence" value="ECO:0007669"/>
    <property type="project" value="InterPro"/>
</dbReference>
<dbReference type="Gene3D" id="1.10.3430.10">
    <property type="entry name" value="Ammonium transporter AmtB like domains"/>
    <property type="match status" value="1"/>
</dbReference>
<dbReference type="SUPFAM" id="SSF55785">
    <property type="entry name" value="PYP-like sensor domain (PAS domain)"/>
    <property type="match status" value="4"/>
</dbReference>
<dbReference type="Gene3D" id="3.20.20.450">
    <property type="entry name" value="EAL domain"/>
    <property type="match status" value="1"/>
</dbReference>
<feature type="transmembrane region" description="Helical" evidence="9">
    <location>
        <begin position="233"/>
        <end position="254"/>
    </location>
</feature>
<dbReference type="GO" id="GO:0016020">
    <property type="term" value="C:membrane"/>
    <property type="evidence" value="ECO:0007669"/>
    <property type="project" value="UniProtKB-SubCell"/>
</dbReference>
<dbReference type="SMART" id="SM00091">
    <property type="entry name" value="PAS"/>
    <property type="match status" value="4"/>
</dbReference>
<feature type="domain" description="PAS" evidence="10">
    <location>
        <begin position="702"/>
        <end position="758"/>
    </location>
</feature>
<evidence type="ECO:0000256" key="7">
    <source>
        <dbReference type="ARBA" id="ARBA00023177"/>
    </source>
</evidence>
<feature type="transmembrane region" description="Helical" evidence="9">
    <location>
        <begin position="350"/>
        <end position="372"/>
    </location>
</feature>
<evidence type="ECO:0000259" key="10">
    <source>
        <dbReference type="PROSITE" id="PS50112"/>
    </source>
</evidence>
<dbReference type="SMART" id="SM00052">
    <property type="entry name" value="EAL"/>
    <property type="match status" value="1"/>
</dbReference>
<evidence type="ECO:0000259" key="12">
    <source>
        <dbReference type="PROSITE" id="PS50883"/>
    </source>
</evidence>
<dbReference type="RefSeq" id="WP_144301433.1">
    <property type="nucleotide sequence ID" value="NZ_QMIE01000001.1"/>
</dbReference>
<dbReference type="Pfam" id="PF08448">
    <property type="entry name" value="PAS_4"/>
    <property type="match status" value="1"/>
</dbReference>
<feature type="transmembrane region" description="Helical" evidence="9">
    <location>
        <begin position="284"/>
        <end position="305"/>
    </location>
</feature>
<comment type="caution">
    <text evidence="15">The sequence shown here is derived from an EMBL/GenBank/DDBJ whole genome shotgun (WGS) entry which is preliminary data.</text>
</comment>
<feature type="transmembrane region" description="Helical" evidence="9">
    <location>
        <begin position="49"/>
        <end position="72"/>
    </location>
</feature>
<dbReference type="Proteomes" id="UP000448292">
    <property type="component" value="Unassembled WGS sequence"/>
</dbReference>
<comment type="similarity">
    <text evidence="2">Belongs to the ammonia transporter channel (TC 1.A.11.2) family.</text>
</comment>
<dbReference type="PROSITE" id="PS50113">
    <property type="entry name" value="PAC"/>
    <property type="match status" value="2"/>
</dbReference>
<keyword evidence="7" id="KW-0924">Ammonia transport</keyword>